<keyword evidence="3" id="KW-1185">Reference proteome</keyword>
<evidence type="ECO:0000256" key="1">
    <source>
        <dbReference type="SAM" id="MobiDB-lite"/>
    </source>
</evidence>
<dbReference type="EMBL" id="BEGY01000051">
    <property type="protein sequence ID" value="GAX80299.1"/>
    <property type="molecule type" value="Genomic_DNA"/>
</dbReference>
<protein>
    <submittedName>
        <fullName evidence="2">Uncharacterized protein</fullName>
    </submittedName>
</protein>
<reference evidence="2 3" key="1">
    <citation type="submission" date="2017-08" db="EMBL/GenBank/DDBJ databases">
        <title>Acidophilic green algal genome provides insights into adaptation to an acidic environment.</title>
        <authorList>
            <person name="Hirooka S."/>
            <person name="Hirose Y."/>
            <person name="Kanesaki Y."/>
            <person name="Higuchi S."/>
            <person name="Fujiwara T."/>
            <person name="Onuma R."/>
            <person name="Era A."/>
            <person name="Ohbayashi R."/>
            <person name="Uzuka A."/>
            <person name="Nozaki H."/>
            <person name="Yoshikawa H."/>
            <person name="Miyagishima S.Y."/>
        </authorList>
    </citation>
    <scope>NUCLEOTIDE SEQUENCE [LARGE SCALE GENOMIC DNA]</scope>
    <source>
        <strain evidence="2 3">NIES-2499</strain>
    </source>
</reference>
<evidence type="ECO:0000313" key="3">
    <source>
        <dbReference type="Proteomes" id="UP000232323"/>
    </source>
</evidence>
<sequence>MLIVPSPVAQDLVSQVQGKTSDFQGAVGGHVEAAKDNAGQMACSAQDQAGQVPEQASHAASEVSGKAKDMAVDKNEQGERMRRESPDVAQQQPGEEGEDFVSPIEKYLEVEEQHNDIMTPAGGPALSSLASTLASTNAADISVLTSP</sequence>
<dbReference type="Proteomes" id="UP000232323">
    <property type="component" value="Unassembled WGS sequence"/>
</dbReference>
<evidence type="ECO:0000313" key="2">
    <source>
        <dbReference type="EMBL" id="GAX80299.1"/>
    </source>
</evidence>
<organism evidence="2 3">
    <name type="scientific">Chlamydomonas eustigma</name>
    <dbReference type="NCBI Taxonomy" id="1157962"/>
    <lineage>
        <taxon>Eukaryota</taxon>
        <taxon>Viridiplantae</taxon>
        <taxon>Chlorophyta</taxon>
        <taxon>core chlorophytes</taxon>
        <taxon>Chlorophyceae</taxon>
        <taxon>CS clade</taxon>
        <taxon>Chlamydomonadales</taxon>
        <taxon>Chlamydomonadaceae</taxon>
        <taxon>Chlamydomonas</taxon>
    </lineage>
</organism>
<dbReference type="AlphaFoldDB" id="A0A250XBM6"/>
<accession>A0A250XBM6</accession>
<feature type="region of interest" description="Disordered" evidence="1">
    <location>
        <begin position="42"/>
        <end position="100"/>
    </location>
</feature>
<proteinExistence type="predicted"/>
<feature type="compositionally biased region" description="Basic and acidic residues" evidence="1">
    <location>
        <begin position="65"/>
        <end position="86"/>
    </location>
</feature>
<name>A0A250XBM6_9CHLO</name>
<gene>
    <name evidence="2" type="ORF">CEUSTIGMA_g7737.t1</name>
</gene>
<comment type="caution">
    <text evidence="2">The sequence shown here is derived from an EMBL/GenBank/DDBJ whole genome shotgun (WGS) entry which is preliminary data.</text>
</comment>